<name>A0A133UJ37_9EURY</name>
<dbReference type="SUPFAM" id="SSF143011">
    <property type="entry name" value="RelE-like"/>
    <property type="match status" value="1"/>
</dbReference>
<dbReference type="Gene3D" id="3.30.2310.20">
    <property type="entry name" value="RelE-like"/>
    <property type="match status" value="1"/>
</dbReference>
<evidence type="ECO:0000313" key="2">
    <source>
        <dbReference type="EMBL" id="KXA94243.1"/>
    </source>
</evidence>
<protein>
    <recommendedName>
        <fullName evidence="4">Type II toxin-antitoxin system RelE/ParE family toxin</fullName>
    </recommendedName>
</protein>
<dbReference type="Proteomes" id="UP000070284">
    <property type="component" value="Unassembled WGS sequence"/>
</dbReference>
<organism evidence="2 3">
    <name type="scientific">candidate division MSBL1 archaeon SCGC-AAA259E19</name>
    <dbReference type="NCBI Taxonomy" id="1698264"/>
    <lineage>
        <taxon>Archaea</taxon>
        <taxon>Methanobacteriati</taxon>
        <taxon>Methanobacteriota</taxon>
        <taxon>candidate division MSBL1</taxon>
    </lineage>
</organism>
<evidence type="ECO:0000313" key="3">
    <source>
        <dbReference type="Proteomes" id="UP000070284"/>
    </source>
</evidence>
<keyword evidence="3" id="KW-1185">Reference proteome</keyword>
<dbReference type="InterPro" id="IPR007712">
    <property type="entry name" value="RelE/ParE_toxin"/>
</dbReference>
<proteinExistence type="predicted"/>
<dbReference type="InterPro" id="IPR035093">
    <property type="entry name" value="RelE/ParE_toxin_dom_sf"/>
</dbReference>
<evidence type="ECO:0008006" key="4">
    <source>
        <dbReference type="Google" id="ProtNLM"/>
    </source>
</evidence>
<sequence length="85" mass="10664">MSYELKWKKEAVKDLEKIDHEKRQRIVDKLEWFADRPNRKRNVKYIEKYGSSRYRIGDFRIFFQKHDDEETIEILTIDKRPRAYR</sequence>
<dbReference type="EMBL" id="LHXO01000071">
    <property type="protein sequence ID" value="KXA94243.1"/>
    <property type="molecule type" value="Genomic_DNA"/>
</dbReference>
<comment type="caution">
    <text evidence="2">The sequence shown here is derived from an EMBL/GenBank/DDBJ whole genome shotgun (WGS) entry which is preliminary data.</text>
</comment>
<dbReference type="PANTHER" id="PTHR38813">
    <property type="match status" value="1"/>
</dbReference>
<dbReference type="PANTHER" id="PTHR38813:SF1">
    <property type="entry name" value="TOXIN RELE1-RELATED"/>
    <property type="match status" value="1"/>
</dbReference>
<accession>A0A133UJ37</accession>
<dbReference type="AlphaFoldDB" id="A0A133UJ37"/>
<gene>
    <name evidence="2" type="ORF">AKJ65_04960</name>
</gene>
<keyword evidence="1" id="KW-1277">Toxin-antitoxin system</keyword>
<dbReference type="InterPro" id="IPR052747">
    <property type="entry name" value="TA_system_RelE_toxin"/>
</dbReference>
<reference evidence="2 3" key="1">
    <citation type="journal article" date="2016" name="Sci. Rep.">
        <title>Metabolic traits of an uncultured archaeal lineage -MSBL1- from brine pools of the Red Sea.</title>
        <authorList>
            <person name="Mwirichia R."/>
            <person name="Alam I."/>
            <person name="Rashid M."/>
            <person name="Vinu M."/>
            <person name="Ba-Alawi W."/>
            <person name="Anthony Kamau A."/>
            <person name="Kamanda Ngugi D."/>
            <person name="Goker M."/>
            <person name="Klenk H.P."/>
            <person name="Bajic V."/>
            <person name="Stingl U."/>
        </authorList>
    </citation>
    <scope>NUCLEOTIDE SEQUENCE [LARGE SCALE GENOMIC DNA]</scope>
    <source>
        <strain evidence="2">SCGC-AAA259E19</strain>
    </source>
</reference>
<dbReference type="Pfam" id="PF05016">
    <property type="entry name" value="ParE_toxin"/>
    <property type="match status" value="1"/>
</dbReference>
<evidence type="ECO:0000256" key="1">
    <source>
        <dbReference type="ARBA" id="ARBA00022649"/>
    </source>
</evidence>